<reference evidence="3 4" key="1">
    <citation type="submission" date="2020-05" db="EMBL/GenBank/DDBJ databases">
        <title>Distinct polysaccharide utilization as determinants for interspecies competition between intestinal Prevotella spp.</title>
        <authorList>
            <person name="Galvez E.J.C."/>
            <person name="Iljazovic A."/>
            <person name="Strowig T."/>
        </authorList>
    </citation>
    <scope>NUCLEOTIDE SEQUENCE [LARGE SCALE GENOMIC DNA]</scope>
    <source>
        <strain evidence="3 4">PCHR</strain>
    </source>
</reference>
<evidence type="ECO:0000259" key="2">
    <source>
        <dbReference type="Pfam" id="PF13635"/>
    </source>
</evidence>
<evidence type="ECO:0000313" key="4">
    <source>
        <dbReference type="Proteomes" id="UP000820977"/>
    </source>
</evidence>
<dbReference type="Pfam" id="PF13635">
    <property type="entry name" value="DUF4143"/>
    <property type="match status" value="1"/>
</dbReference>
<keyword evidence="3" id="KW-0067">ATP-binding</keyword>
<keyword evidence="4" id="KW-1185">Reference proteome</keyword>
<evidence type="ECO:0000259" key="1">
    <source>
        <dbReference type="Pfam" id="PF13173"/>
    </source>
</evidence>
<evidence type="ECO:0000313" key="3">
    <source>
        <dbReference type="EMBL" id="NPE24400.1"/>
    </source>
</evidence>
<organism evidence="3 4">
    <name type="scientific">Xylanibacter caecicola</name>
    <dbReference type="NCBI Taxonomy" id="2736294"/>
    <lineage>
        <taxon>Bacteria</taxon>
        <taxon>Pseudomonadati</taxon>
        <taxon>Bacteroidota</taxon>
        <taxon>Bacteroidia</taxon>
        <taxon>Bacteroidales</taxon>
        <taxon>Prevotellaceae</taxon>
        <taxon>Xylanibacter</taxon>
    </lineage>
</organism>
<dbReference type="InterPro" id="IPR027417">
    <property type="entry name" value="P-loop_NTPase"/>
</dbReference>
<dbReference type="PANTHER" id="PTHR33295">
    <property type="entry name" value="ATPASE"/>
    <property type="match status" value="1"/>
</dbReference>
<dbReference type="Pfam" id="PF13173">
    <property type="entry name" value="AAA_14"/>
    <property type="match status" value="1"/>
</dbReference>
<protein>
    <submittedName>
        <fullName evidence="3">ATP-binding protein</fullName>
    </submittedName>
</protein>
<dbReference type="EMBL" id="JABKKJ010000002">
    <property type="protein sequence ID" value="NPE24400.1"/>
    <property type="molecule type" value="Genomic_DNA"/>
</dbReference>
<accession>A0ABX2B142</accession>
<dbReference type="InterPro" id="IPR025420">
    <property type="entry name" value="DUF4143"/>
</dbReference>
<dbReference type="GO" id="GO:0005524">
    <property type="term" value="F:ATP binding"/>
    <property type="evidence" value="ECO:0007669"/>
    <property type="project" value="UniProtKB-KW"/>
</dbReference>
<proteinExistence type="predicted"/>
<dbReference type="PANTHER" id="PTHR33295:SF7">
    <property type="entry name" value="ATPASE"/>
    <property type="match status" value="1"/>
</dbReference>
<keyword evidence="3" id="KW-0547">Nucleotide-binding</keyword>
<dbReference type="InterPro" id="IPR041682">
    <property type="entry name" value="AAA_14"/>
</dbReference>
<gene>
    <name evidence="3" type="ORF">HPS54_02495</name>
</gene>
<feature type="domain" description="AAA" evidence="1">
    <location>
        <begin position="22"/>
        <end position="156"/>
    </location>
</feature>
<dbReference type="RefSeq" id="WP_172343894.1">
    <property type="nucleotide sequence ID" value="NZ_CASYYZ010000022.1"/>
</dbReference>
<dbReference type="SUPFAM" id="SSF52540">
    <property type="entry name" value="P-loop containing nucleoside triphosphate hydrolases"/>
    <property type="match status" value="1"/>
</dbReference>
<feature type="domain" description="DUF4143" evidence="2">
    <location>
        <begin position="228"/>
        <end position="391"/>
    </location>
</feature>
<comment type="caution">
    <text evidence="3">The sequence shown here is derived from an EMBL/GenBank/DDBJ whole genome shotgun (WGS) entry which is preliminary data.</text>
</comment>
<dbReference type="Proteomes" id="UP000820977">
    <property type="component" value="Unassembled WGS sequence"/>
</dbReference>
<name>A0ABX2B142_9BACT</name>
<sequence>MEKLLKRKVDAYLKAWKDNPDRKPLIVKGARQIGKTRSIEWFAGRNYKNVIQINFVEQKKYRDIFNDGFEVDAIIKNISLLSPELKFIPGETIFFFDELQACPDCATSLKFFKLDGRFDVICSGSLMGINYKEIESNSVGYKEDYEMHSMDFEEFLWAKGYTDDFIEDLYRHMLEVRPLTTLQTDVLFDLFRDYVTIGGMPEVVSTYIRNRNFSGTLGIQRQLLKDYEEDITKYVEGLDKAKVKAVYSHISTFLAKENKRFQVTKIARNARNRDYIGCVEWLADAGVVNICYCMNQPELPLKGNYDPKLYKIYFKDTGLLIASLDEEAQEDLRANKNLGTYKGAIYENIVGDMLVKQGYRLVYYKSDKPAMEMDFFIRDSGSLVPVEVKAGDGATVSLNNLLKEDKFPDIKYGIKLGYKNIGFNGKFYTFPYFLTFLLKRFLYERGRFK</sequence>